<feature type="domain" description="RWP-RK" evidence="5">
    <location>
        <begin position="1"/>
        <end position="57"/>
    </location>
</feature>
<dbReference type="Proteomes" id="UP000011087">
    <property type="component" value="Unassembled WGS sequence"/>
</dbReference>
<evidence type="ECO:0000313" key="7">
    <source>
        <dbReference type="EMBL" id="EKX47235.1"/>
    </source>
</evidence>
<evidence type="ECO:0000313" key="8">
    <source>
        <dbReference type="EnsemblProtists" id="EKX47235"/>
    </source>
</evidence>
<dbReference type="KEGG" id="gtt:GUITHDRAFT_107145"/>
<dbReference type="EMBL" id="JH992991">
    <property type="protein sequence ID" value="EKX47234.1"/>
    <property type="molecule type" value="Genomic_DNA"/>
</dbReference>
<organism evidence="7">
    <name type="scientific">Guillardia theta (strain CCMP2712)</name>
    <name type="common">Cryptophyte</name>
    <dbReference type="NCBI Taxonomy" id="905079"/>
    <lineage>
        <taxon>Eukaryota</taxon>
        <taxon>Cryptophyceae</taxon>
        <taxon>Pyrenomonadales</taxon>
        <taxon>Geminigeraceae</taxon>
        <taxon>Guillardia</taxon>
    </lineage>
</organism>
<dbReference type="AlphaFoldDB" id="L1JGL4"/>
<dbReference type="RefSeq" id="XP_005834214.1">
    <property type="nucleotide sequence ID" value="XM_005834157.1"/>
</dbReference>
<accession>L1JGL4</accession>
<evidence type="ECO:0000256" key="4">
    <source>
        <dbReference type="ARBA" id="ARBA00023242"/>
    </source>
</evidence>
<reference evidence="8" key="3">
    <citation type="submission" date="2015-06" db="UniProtKB">
        <authorList>
            <consortium name="EnsemblProtists"/>
        </authorList>
    </citation>
    <scope>IDENTIFICATION</scope>
</reference>
<reference evidence="7 9" key="1">
    <citation type="journal article" date="2012" name="Nature">
        <title>Algal genomes reveal evolutionary mosaicism and the fate of nucleomorphs.</title>
        <authorList>
            <consortium name="DOE Joint Genome Institute"/>
            <person name="Curtis B.A."/>
            <person name="Tanifuji G."/>
            <person name="Burki F."/>
            <person name="Gruber A."/>
            <person name="Irimia M."/>
            <person name="Maruyama S."/>
            <person name="Arias M.C."/>
            <person name="Ball S.G."/>
            <person name="Gile G.H."/>
            <person name="Hirakawa Y."/>
            <person name="Hopkins J.F."/>
            <person name="Kuo A."/>
            <person name="Rensing S.A."/>
            <person name="Schmutz J."/>
            <person name="Symeonidi A."/>
            <person name="Elias M."/>
            <person name="Eveleigh R.J."/>
            <person name="Herman E.K."/>
            <person name="Klute M.J."/>
            <person name="Nakayama T."/>
            <person name="Obornik M."/>
            <person name="Reyes-Prieto A."/>
            <person name="Armbrust E.V."/>
            <person name="Aves S.J."/>
            <person name="Beiko R.G."/>
            <person name="Coutinho P."/>
            <person name="Dacks J.B."/>
            <person name="Durnford D.G."/>
            <person name="Fast N.M."/>
            <person name="Green B.R."/>
            <person name="Grisdale C.J."/>
            <person name="Hempel F."/>
            <person name="Henrissat B."/>
            <person name="Hoppner M.P."/>
            <person name="Ishida K."/>
            <person name="Kim E."/>
            <person name="Koreny L."/>
            <person name="Kroth P.G."/>
            <person name="Liu Y."/>
            <person name="Malik S.B."/>
            <person name="Maier U.G."/>
            <person name="McRose D."/>
            <person name="Mock T."/>
            <person name="Neilson J.A."/>
            <person name="Onodera N.T."/>
            <person name="Poole A.M."/>
            <person name="Pritham E.J."/>
            <person name="Richards T.A."/>
            <person name="Rocap G."/>
            <person name="Roy S.W."/>
            <person name="Sarai C."/>
            <person name="Schaack S."/>
            <person name="Shirato S."/>
            <person name="Slamovits C.H."/>
            <person name="Spencer D.F."/>
            <person name="Suzuki S."/>
            <person name="Worden A.Z."/>
            <person name="Zauner S."/>
            <person name="Barry K."/>
            <person name="Bell C."/>
            <person name="Bharti A.K."/>
            <person name="Crow J.A."/>
            <person name="Grimwood J."/>
            <person name="Kramer R."/>
            <person name="Lindquist E."/>
            <person name="Lucas S."/>
            <person name="Salamov A."/>
            <person name="McFadden G.I."/>
            <person name="Lane C.E."/>
            <person name="Keeling P.J."/>
            <person name="Gray M.W."/>
            <person name="Grigoriev I.V."/>
            <person name="Archibald J.M."/>
        </authorList>
    </citation>
    <scope>NUCLEOTIDE SEQUENCE</scope>
    <source>
        <strain evidence="7 9">CCMP2712</strain>
    </source>
</reference>
<sequence length="92" mass="10123">MRQTDAAVSLGISLTALKNACRRLGIRRWPYKRTPLPDRDSQPLCASHLADPGSCPSPRAQDVITTCWTWTGGRVCVETERLMDEAIAHASS</sequence>
<dbReference type="PROSITE" id="PS51519">
    <property type="entry name" value="RWP_RK"/>
    <property type="match status" value="1"/>
</dbReference>
<keyword evidence="2" id="KW-0238">DNA-binding</keyword>
<evidence type="ECO:0000259" key="5">
    <source>
        <dbReference type="PROSITE" id="PS51519"/>
    </source>
</evidence>
<evidence type="ECO:0000313" key="6">
    <source>
        <dbReference type="EMBL" id="EKX47234.1"/>
    </source>
</evidence>
<evidence type="ECO:0000256" key="1">
    <source>
        <dbReference type="ARBA" id="ARBA00023015"/>
    </source>
</evidence>
<gene>
    <name evidence="6" type="ORF">GUITHDRAFT_107145</name>
    <name evidence="7" type="ORF">GUITHDRAFT_107146</name>
</gene>
<dbReference type="EnsemblProtists" id="EKX47235">
    <property type="protein sequence ID" value="EKX47235"/>
    <property type="gene ID" value="GUITHDRAFT_107146"/>
</dbReference>
<name>L1JGL4_GUITC</name>
<dbReference type="HOGENOM" id="CLU_092984_4_1_1"/>
<dbReference type="InterPro" id="IPR003035">
    <property type="entry name" value="RWP-RK_dom"/>
</dbReference>
<dbReference type="GeneID" id="17303908"/>
<evidence type="ECO:0000256" key="3">
    <source>
        <dbReference type="ARBA" id="ARBA00023163"/>
    </source>
</evidence>
<evidence type="ECO:0000313" key="9">
    <source>
        <dbReference type="Proteomes" id="UP000011087"/>
    </source>
</evidence>
<dbReference type="EnsemblProtists" id="EKX47234">
    <property type="protein sequence ID" value="EKX47234"/>
    <property type="gene ID" value="GUITHDRAFT_107145"/>
</dbReference>
<dbReference type="PaxDb" id="55529-EKX47234"/>
<protein>
    <recommendedName>
        <fullName evidence="5">RWP-RK domain-containing protein</fullName>
    </recommendedName>
</protein>
<keyword evidence="1" id="KW-0805">Transcription regulation</keyword>
<keyword evidence="9" id="KW-1185">Reference proteome</keyword>
<dbReference type="GeneID" id="17303909"/>
<evidence type="ECO:0000256" key="2">
    <source>
        <dbReference type="ARBA" id="ARBA00023125"/>
    </source>
</evidence>
<dbReference type="EMBL" id="JH992991">
    <property type="protein sequence ID" value="EKX47235.1"/>
    <property type="molecule type" value="Genomic_DNA"/>
</dbReference>
<keyword evidence="4" id="KW-0539">Nucleus</keyword>
<keyword evidence="3" id="KW-0804">Transcription</keyword>
<dbReference type="RefSeq" id="XP_005834215.1">
    <property type="nucleotide sequence ID" value="XM_005834158.1"/>
</dbReference>
<reference evidence="9" key="2">
    <citation type="submission" date="2012-11" db="EMBL/GenBank/DDBJ databases">
        <authorList>
            <person name="Kuo A."/>
            <person name="Curtis B.A."/>
            <person name="Tanifuji G."/>
            <person name="Burki F."/>
            <person name="Gruber A."/>
            <person name="Irimia M."/>
            <person name="Maruyama S."/>
            <person name="Arias M.C."/>
            <person name="Ball S.G."/>
            <person name="Gile G.H."/>
            <person name="Hirakawa Y."/>
            <person name="Hopkins J.F."/>
            <person name="Rensing S.A."/>
            <person name="Schmutz J."/>
            <person name="Symeonidi A."/>
            <person name="Elias M."/>
            <person name="Eveleigh R.J."/>
            <person name="Herman E.K."/>
            <person name="Klute M.J."/>
            <person name="Nakayama T."/>
            <person name="Obornik M."/>
            <person name="Reyes-Prieto A."/>
            <person name="Armbrust E.V."/>
            <person name="Aves S.J."/>
            <person name="Beiko R.G."/>
            <person name="Coutinho P."/>
            <person name="Dacks J.B."/>
            <person name="Durnford D.G."/>
            <person name="Fast N.M."/>
            <person name="Green B.R."/>
            <person name="Grisdale C."/>
            <person name="Hempe F."/>
            <person name="Henrissat B."/>
            <person name="Hoppner M.P."/>
            <person name="Ishida K.-I."/>
            <person name="Kim E."/>
            <person name="Koreny L."/>
            <person name="Kroth P.G."/>
            <person name="Liu Y."/>
            <person name="Malik S.-B."/>
            <person name="Maier U.G."/>
            <person name="McRose D."/>
            <person name="Mock T."/>
            <person name="Neilson J.A."/>
            <person name="Onodera N.T."/>
            <person name="Poole A.M."/>
            <person name="Pritham E.J."/>
            <person name="Richards T.A."/>
            <person name="Rocap G."/>
            <person name="Roy S.W."/>
            <person name="Sarai C."/>
            <person name="Schaack S."/>
            <person name="Shirato S."/>
            <person name="Slamovits C.H."/>
            <person name="Spencer D.F."/>
            <person name="Suzuki S."/>
            <person name="Worden A.Z."/>
            <person name="Zauner S."/>
            <person name="Barry K."/>
            <person name="Bell C."/>
            <person name="Bharti A.K."/>
            <person name="Crow J.A."/>
            <person name="Grimwood J."/>
            <person name="Kramer R."/>
            <person name="Lindquist E."/>
            <person name="Lucas S."/>
            <person name="Salamov A."/>
            <person name="McFadden G.I."/>
            <person name="Lane C.E."/>
            <person name="Keeling P.J."/>
            <person name="Gray M.W."/>
            <person name="Grigoriev I.V."/>
            <person name="Archibald J.M."/>
        </authorList>
    </citation>
    <scope>NUCLEOTIDE SEQUENCE</scope>
    <source>
        <strain evidence="9">CCMP2712</strain>
    </source>
</reference>
<dbReference type="KEGG" id="gtt:GUITHDRAFT_107146"/>
<proteinExistence type="predicted"/>
<dbReference type="GO" id="GO:0003677">
    <property type="term" value="F:DNA binding"/>
    <property type="evidence" value="ECO:0007669"/>
    <property type="project" value="UniProtKB-KW"/>
</dbReference>
<dbReference type="Pfam" id="PF02042">
    <property type="entry name" value="RWP-RK"/>
    <property type="match status" value="1"/>
</dbReference>